<evidence type="ECO:0000313" key="3">
    <source>
        <dbReference type="EMBL" id="MCX2976888.1"/>
    </source>
</evidence>
<keyword evidence="4" id="KW-1185">Reference proteome</keyword>
<feature type="region of interest" description="Disordered" evidence="1">
    <location>
        <begin position="78"/>
        <end position="354"/>
    </location>
</feature>
<dbReference type="CDD" id="cd22265">
    <property type="entry name" value="UDM1_RNF168"/>
    <property type="match status" value="1"/>
</dbReference>
<reference evidence="3" key="1">
    <citation type="submission" date="2019-02" db="EMBL/GenBank/DDBJ databases">
        <authorList>
            <person name="Li S.-H."/>
        </authorList>
    </citation>
    <scope>NUCLEOTIDE SEQUENCE</scope>
    <source>
        <strain evidence="3">IMCC11814</strain>
    </source>
</reference>
<dbReference type="InterPro" id="IPR052293">
    <property type="entry name" value="SRRP"/>
</dbReference>
<feature type="transmembrane region" description="Helical" evidence="2">
    <location>
        <begin position="863"/>
        <end position="882"/>
    </location>
</feature>
<evidence type="ECO:0000256" key="2">
    <source>
        <dbReference type="SAM" id="Phobius"/>
    </source>
</evidence>
<feature type="compositionally biased region" description="Basic and acidic residues" evidence="1">
    <location>
        <begin position="192"/>
        <end position="349"/>
    </location>
</feature>
<keyword evidence="2" id="KW-0472">Membrane</keyword>
<feature type="transmembrane region" description="Helical" evidence="2">
    <location>
        <begin position="973"/>
        <end position="997"/>
    </location>
</feature>
<dbReference type="RefSeq" id="WP_279248629.1">
    <property type="nucleotide sequence ID" value="NZ_SHNO01000001.1"/>
</dbReference>
<evidence type="ECO:0000256" key="1">
    <source>
        <dbReference type="SAM" id="MobiDB-lite"/>
    </source>
</evidence>
<dbReference type="PANTHER" id="PTHR12239:SF41">
    <property type="entry name" value="MEMBRANE ASSOCIATED PROTEIN, PUTATIVE-RELATED"/>
    <property type="match status" value="1"/>
</dbReference>
<organism evidence="3 4">
    <name type="scientific">Candidatus Marimicrobium litorale</name>
    <dbReference type="NCBI Taxonomy" id="2518991"/>
    <lineage>
        <taxon>Bacteria</taxon>
        <taxon>Pseudomonadati</taxon>
        <taxon>Pseudomonadota</taxon>
        <taxon>Gammaproteobacteria</taxon>
        <taxon>Cellvibrionales</taxon>
        <taxon>Halieaceae</taxon>
        <taxon>Marimicrobium</taxon>
    </lineage>
</organism>
<sequence>MSRFNLTFSGEILTGANPSAVRQRFGELFDIEDADRIERFFSGQTITLRRNLNRKEAAHYYHQLHLLGAVAALVKTTAEESADPSPTIPRPPAGKDPSSAKTKTNQPAETAATDALGQVWAVGSKGATSLTRKEVSGAPARTTKNPINLSARIKASKEAARNQAEEQREKESARLSAREVMREAEESQLGRAETKNTRLDQEKALQKEQERPATQEKTERTAEAARIKAEAEEQQHREEAARKKAEAEEQQRREDTACKKAEAEEQQRREEAARKKAEAEEQQRREGTARKKAEAEEQQRREEAARKKAEAEEQQRREEAARKKAEAEEQQRREETARKKAEAEERQRLASELTDIDQQTQEKIRLIQSDALQKRSTAKQLSDKRLLAIDHGTHSSAAQRTGFLVLSEAIGAVRAENGNANGATPPVRTHQAGEPNFYSLRPFRNTEKVKNRASSATTMKKRSLQLGAAAALLFLVSAAQLFTLQDKGQLNGPRAVAIDSNSGVVLLAEDTLLMHDRAGVFQSSITATDLGLHSLRSPLAFDAAGTMIIAGSILTDSGETSPLFLARCNMQKKSCAPLLQSNLGLRQFIVNPMDNSILLAGAGQLIKIDPQGKISAEAKLALAESAVMRLHAGLLFISSVEGPAISVYRYEDSAFAKQLDEILLIPPLALESGRSKVANFAWSANAWWVVLRNPDSGDQGVYRFDENWGFLNEIKPVTSDVALKLVSWGEKTLIHNFRDTDIARFNAAGKPEIPFTSSRLAEIFSTREEHSTLARWLWQGGVIFASLLLFVCAGAVVLSGLRQQVYKSHRASGAEPVDEYAPKLRWIDPAVDRAKILRQRAISYYLIALAIVIIAAAQSVDTWHMCALLLFLSGPGIALSILRRSSAGHIGILFDRLLLVNTAGMYHIAGGSNIQFRGAFLVIDDVIVFTGSRLLPAFNKNQVTEWASPLVTAGIKVDSKTIVVKLLEARHPVALAICSLMGGSLSALLALGLRTIFQP</sequence>
<keyword evidence="2" id="KW-1133">Transmembrane helix</keyword>
<dbReference type="SUPFAM" id="SSF101898">
    <property type="entry name" value="NHL repeat"/>
    <property type="match status" value="1"/>
</dbReference>
<accession>A0ABT3T3N9</accession>
<feature type="transmembrane region" description="Helical" evidence="2">
    <location>
        <begin position="776"/>
        <end position="801"/>
    </location>
</feature>
<dbReference type="PANTHER" id="PTHR12239">
    <property type="entry name" value="PROTEIN CBG20215-RELATED"/>
    <property type="match status" value="1"/>
</dbReference>
<feature type="compositionally biased region" description="Polar residues" evidence="1">
    <location>
        <begin position="99"/>
        <end position="108"/>
    </location>
</feature>
<comment type="caution">
    <text evidence="3">The sequence shown here is derived from an EMBL/GenBank/DDBJ whole genome shotgun (WGS) entry which is preliminary data.</text>
</comment>
<feature type="transmembrane region" description="Helical" evidence="2">
    <location>
        <begin position="841"/>
        <end position="857"/>
    </location>
</feature>
<dbReference type="EMBL" id="SHNO01000001">
    <property type="protein sequence ID" value="MCX2976888.1"/>
    <property type="molecule type" value="Genomic_DNA"/>
</dbReference>
<feature type="compositionally biased region" description="Basic and acidic residues" evidence="1">
    <location>
        <begin position="155"/>
        <end position="185"/>
    </location>
</feature>
<name>A0ABT3T3N9_9GAMM</name>
<proteinExistence type="predicted"/>
<gene>
    <name evidence="3" type="ORF">EYC82_05935</name>
</gene>
<dbReference type="Proteomes" id="UP001143304">
    <property type="component" value="Unassembled WGS sequence"/>
</dbReference>
<protein>
    <submittedName>
        <fullName evidence="3">Uncharacterized protein</fullName>
    </submittedName>
</protein>
<evidence type="ECO:0000313" key="4">
    <source>
        <dbReference type="Proteomes" id="UP001143304"/>
    </source>
</evidence>
<keyword evidence="2" id="KW-0812">Transmembrane</keyword>